<dbReference type="OrthoDB" id="981124at2"/>
<evidence type="ECO:0000313" key="2">
    <source>
        <dbReference type="EMBL" id="TGD81183.1"/>
    </source>
</evidence>
<evidence type="ECO:0000313" key="3">
    <source>
        <dbReference type="Proteomes" id="UP000298284"/>
    </source>
</evidence>
<name>A0A4Z0MN31_9BACT</name>
<dbReference type="Pfam" id="PF12836">
    <property type="entry name" value="HHH_3"/>
    <property type="match status" value="3"/>
</dbReference>
<comment type="caution">
    <text evidence="2">The sequence shown here is derived from an EMBL/GenBank/DDBJ whole genome shotgun (WGS) entry which is preliminary data.</text>
</comment>
<proteinExistence type="predicted"/>
<protein>
    <submittedName>
        <fullName evidence="2">Helix-hairpin-helix domain-containing protein</fullName>
    </submittedName>
</protein>
<gene>
    <name evidence="2" type="ORF">EU557_06325</name>
</gene>
<feature type="transmembrane region" description="Helical" evidence="1">
    <location>
        <begin position="40"/>
        <end position="57"/>
    </location>
</feature>
<dbReference type="PANTHER" id="PTHR21180:SF32">
    <property type="entry name" value="ENDONUCLEASE_EXONUCLEASE_PHOSPHATASE FAMILY DOMAIN-CONTAINING PROTEIN 1"/>
    <property type="match status" value="1"/>
</dbReference>
<dbReference type="GO" id="GO:0015627">
    <property type="term" value="C:type II protein secretion system complex"/>
    <property type="evidence" value="ECO:0007669"/>
    <property type="project" value="TreeGrafter"/>
</dbReference>
<keyword evidence="1" id="KW-0812">Transmembrane</keyword>
<dbReference type="RefSeq" id="WP_135529593.1">
    <property type="nucleotide sequence ID" value="NZ_SRKZ01000002.1"/>
</dbReference>
<dbReference type="SUPFAM" id="SSF47781">
    <property type="entry name" value="RuvA domain 2-like"/>
    <property type="match status" value="3"/>
</dbReference>
<keyword evidence="1" id="KW-1133">Transmembrane helix</keyword>
<keyword evidence="3" id="KW-1185">Reference proteome</keyword>
<reference evidence="2 3" key="1">
    <citation type="submission" date="2019-04" db="EMBL/GenBank/DDBJ databases">
        <authorList>
            <person name="Feng G."/>
            <person name="Zhang J."/>
            <person name="Zhu H."/>
        </authorList>
    </citation>
    <scope>NUCLEOTIDE SEQUENCE [LARGE SCALE GENOMIC DNA]</scope>
    <source>
        <strain evidence="2 3">JCM 19491</strain>
    </source>
</reference>
<dbReference type="PANTHER" id="PTHR21180">
    <property type="entry name" value="ENDONUCLEASE/EXONUCLEASE/PHOSPHATASE FAMILY DOMAIN-CONTAINING PROTEIN 1"/>
    <property type="match status" value="1"/>
</dbReference>
<dbReference type="InterPro" id="IPR051675">
    <property type="entry name" value="Endo/Exo/Phosphatase_dom_1"/>
</dbReference>
<sequence length="349" mass="39861">MTAPRTARPKPASSRARKRTLFSPLQVALRRHFGFSRRETSGFIVLLLLMVLLLWLPELLRPALPQYNPVSDQARLNAWAAELAAQRQPRRYPSRYPRREYAARPTVPQVTLAPFNPNQLTELDWQARGLPAFIARRLVHYRDVIGGFKAKEQIKRTYGLSDSLYSRLAPFMQLPELLPARGARQYANGTSGLDSRFPKYSAATSGFTRKPTHLAAFDLNLADTTQLMQIRGIGRGYARRVVEYRQRLGGFTQEEQLGEIYSLRDAPDLVDSLRKYTFVGAAFAPSAVNINTEPFEVLQAHPYIGKRLARVVVAYRQQHGPFRQPADLRQIRIIDEATVEKLRPYLRFD</sequence>
<dbReference type="AlphaFoldDB" id="A0A4Z0MN31"/>
<dbReference type="Gene3D" id="1.10.150.280">
    <property type="entry name" value="AF1531-like domain"/>
    <property type="match status" value="2"/>
</dbReference>
<keyword evidence="1" id="KW-0472">Membrane</keyword>
<accession>A0A4Z0MN31</accession>
<dbReference type="InterPro" id="IPR010994">
    <property type="entry name" value="RuvA_2-like"/>
</dbReference>
<dbReference type="GO" id="GO:0015628">
    <property type="term" value="P:protein secretion by the type II secretion system"/>
    <property type="evidence" value="ECO:0007669"/>
    <property type="project" value="TreeGrafter"/>
</dbReference>
<organism evidence="2 3">
    <name type="scientific">Hymenobacter wooponensis</name>
    <dbReference type="NCBI Taxonomy" id="1525360"/>
    <lineage>
        <taxon>Bacteria</taxon>
        <taxon>Pseudomonadati</taxon>
        <taxon>Bacteroidota</taxon>
        <taxon>Cytophagia</taxon>
        <taxon>Cytophagales</taxon>
        <taxon>Hymenobacteraceae</taxon>
        <taxon>Hymenobacter</taxon>
    </lineage>
</organism>
<dbReference type="EMBL" id="SRKZ01000002">
    <property type="protein sequence ID" value="TGD81183.1"/>
    <property type="molecule type" value="Genomic_DNA"/>
</dbReference>
<dbReference type="Proteomes" id="UP000298284">
    <property type="component" value="Unassembled WGS sequence"/>
</dbReference>
<evidence type="ECO:0000256" key="1">
    <source>
        <dbReference type="SAM" id="Phobius"/>
    </source>
</evidence>